<reference evidence="4" key="1">
    <citation type="journal article" date="2019" name="Int. J. Syst. Evol. Microbiol.">
        <title>The Global Catalogue of Microorganisms (GCM) 10K type strain sequencing project: providing services to taxonomists for standard genome sequencing and annotation.</title>
        <authorList>
            <consortium name="The Broad Institute Genomics Platform"/>
            <consortium name="The Broad Institute Genome Sequencing Center for Infectious Disease"/>
            <person name="Wu L."/>
            <person name="Ma J."/>
        </authorList>
    </citation>
    <scope>NUCLEOTIDE SEQUENCE [LARGE SCALE GENOMIC DNA]</scope>
    <source>
        <strain evidence="4">JCM 15089</strain>
    </source>
</reference>
<dbReference type="InterPro" id="IPR003675">
    <property type="entry name" value="Rce1/LyrA-like_dom"/>
</dbReference>
<keyword evidence="1" id="KW-1133">Transmembrane helix</keyword>
<feature type="transmembrane region" description="Helical" evidence="1">
    <location>
        <begin position="86"/>
        <end position="108"/>
    </location>
</feature>
<proteinExistence type="predicted"/>
<feature type="transmembrane region" description="Helical" evidence="1">
    <location>
        <begin position="114"/>
        <end position="130"/>
    </location>
</feature>
<keyword evidence="1" id="KW-0812">Transmembrane</keyword>
<name>A0ABP3PJC2_9PROT</name>
<evidence type="ECO:0000259" key="2">
    <source>
        <dbReference type="Pfam" id="PF02517"/>
    </source>
</evidence>
<dbReference type="Pfam" id="PF02517">
    <property type="entry name" value="Rce1-like"/>
    <property type="match status" value="1"/>
</dbReference>
<feature type="transmembrane region" description="Helical" evidence="1">
    <location>
        <begin position="59"/>
        <end position="79"/>
    </location>
</feature>
<keyword evidence="4" id="KW-1185">Reference proteome</keyword>
<dbReference type="Proteomes" id="UP001499951">
    <property type="component" value="Unassembled WGS sequence"/>
</dbReference>
<feature type="domain" description="CAAX prenyl protease 2/Lysostaphin resistance protein A-like" evidence="2">
    <location>
        <begin position="60"/>
        <end position="149"/>
    </location>
</feature>
<evidence type="ECO:0000313" key="4">
    <source>
        <dbReference type="Proteomes" id="UP001499951"/>
    </source>
</evidence>
<feature type="transmembrane region" description="Helical" evidence="1">
    <location>
        <begin position="21"/>
        <end position="39"/>
    </location>
</feature>
<protein>
    <recommendedName>
        <fullName evidence="2">CAAX prenyl protease 2/Lysostaphin resistance protein A-like domain-containing protein</fullName>
    </recommendedName>
</protein>
<evidence type="ECO:0000256" key="1">
    <source>
        <dbReference type="SAM" id="Phobius"/>
    </source>
</evidence>
<accession>A0ABP3PJC2</accession>
<keyword evidence="1" id="KW-0472">Membrane</keyword>
<comment type="caution">
    <text evidence="3">The sequence shown here is derived from an EMBL/GenBank/DDBJ whole genome shotgun (WGS) entry which is preliminary data.</text>
</comment>
<sequence>MHLRRKLNCSFADAFLGKNRLNLPWFLGTVAVTWATYALVEMSFDPGFRWAFPSADQVILIPFLLVAILFQSMAEELFFRGYFSKALYFFGRSIVPVFVVSPVLFALYHQQFNPVMLLYYGGVGVFYSYVSLRTGGLQISTALHFSNNSFAVLAGSLVNPASLSNPQLLQVGLVRAVQIVVTALLLEAALRFWGMRERVSDNSIPPAMCDLRSR</sequence>
<evidence type="ECO:0000313" key="3">
    <source>
        <dbReference type="EMBL" id="GAA0564609.1"/>
    </source>
</evidence>
<organism evidence="3 4">
    <name type="scientific">Rhizomicrobium electricum</name>
    <dbReference type="NCBI Taxonomy" id="480070"/>
    <lineage>
        <taxon>Bacteria</taxon>
        <taxon>Pseudomonadati</taxon>
        <taxon>Pseudomonadota</taxon>
        <taxon>Alphaproteobacteria</taxon>
        <taxon>Micropepsales</taxon>
        <taxon>Micropepsaceae</taxon>
        <taxon>Rhizomicrobium</taxon>
    </lineage>
</organism>
<dbReference type="EMBL" id="BAAADD010000003">
    <property type="protein sequence ID" value="GAA0564609.1"/>
    <property type="molecule type" value="Genomic_DNA"/>
</dbReference>
<gene>
    <name evidence="3" type="ORF">GCM10008942_11210</name>
</gene>